<proteinExistence type="predicted"/>
<sequence length="437" mass="48640">MADSSGAQILQKLLQPSPAAVASHVARQAAKAEVQREQRAPNTDTDLYGWGLTQESAQELMHDLFDVVEEFPDMVVQLCHDLKKLGYFSGFPLPPERKDKFSGMEVISEREIKETAMAFLRRGTATDSTDASSHEIRQVVQDASSSSGKRRSSSKQRGTAAQSNGGRNTDTTIVMMNLPVDYSHEKSRGLVDTLGFRDKYDVVIWFPRKQIGQQNLSHAVVNFKAPEGCVAFRRRMRKGGINPSGEKEVALAESTLQGFRDLFLKYGYMTQQKTAVVGPYFDKQALQSISPEDFAAAKKHRDLEAQKATTATTLVIRNLPDTITNQDTALKWLQAIGDLRGYDFFLFFPKPRAKSSTMAYAFVNFCFASRMEACRQSLRGYSAKGSDPLNVVVAKDTQGLQACRSHFQPLIEEGRLLPIIRCFDEAAAEIPARVGYQ</sequence>
<organism evidence="2 3">
    <name type="scientific">Symbiodinium microadriaticum</name>
    <name type="common">Dinoflagellate</name>
    <name type="synonym">Zooxanthella microadriatica</name>
    <dbReference type="NCBI Taxonomy" id="2951"/>
    <lineage>
        <taxon>Eukaryota</taxon>
        <taxon>Sar</taxon>
        <taxon>Alveolata</taxon>
        <taxon>Dinophyceae</taxon>
        <taxon>Suessiales</taxon>
        <taxon>Symbiodiniaceae</taxon>
        <taxon>Symbiodinium</taxon>
    </lineage>
</organism>
<evidence type="ECO:0000313" key="3">
    <source>
        <dbReference type="Proteomes" id="UP000186817"/>
    </source>
</evidence>
<dbReference type="AlphaFoldDB" id="A0A1Q9F1A1"/>
<dbReference type="Proteomes" id="UP000186817">
    <property type="component" value="Unassembled WGS sequence"/>
</dbReference>
<feature type="region of interest" description="Disordered" evidence="1">
    <location>
        <begin position="123"/>
        <end position="170"/>
    </location>
</feature>
<evidence type="ECO:0000313" key="2">
    <source>
        <dbReference type="EMBL" id="OLQ13504.1"/>
    </source>
</evidence>
<dbReference type="OrthoDB" id="415514at2759"/>
<dbReference type="GO" id="GO:0003676">
    <property type="term" value="F:nucleic acid binding"/>
    <property type="evidence" value="ECO:0007669"/>
    <property type="project" value="InterPro"/>
</dbReference>
<feature type="compositionally biased region" description="Polar residues" evidence="1">
    <location>
        <begin position="159"/>
        <end position="170"/>
    </location>
</feature>
<dbReference type="EMBL" id="LSRX01000027">
    <property type="protein sequence ID" value="OLQ13504.1"/>
    <property type="molecule type" value="Genomic_DNA"/>
</dbReference>
<keyword evidence="3" id="KW-1185">Reference proteome</keyword>
<dbReference type="SUPFAM" id="SSF54928">
    <property type="entry name" value="RNA-binding domain, RBD"/>
    <property type="match status" value="1"/>
</dbReference>
<comment type="caution">
    <text evidence="2">The sequence shown here is derived from an EMBL/GenBank/DDBJ whole genome shotgun (WGS) entry which is preliminary data.</text>
</comment>
<evidence type="ECO:0000256" key="1">
    <source>
        <dbReference type="SAM" id="MobiDB-lite"/>
    </source>
</evidence>
<reference evidence="2 3" key="1">
    <citation type="submission" date="2016-02" db="EMBL/GenBank/DDBJ databases">
        <title>Genome analysis of coral dinoflagellate symbionts highlights evolutionary adaptations to a symbiotic lifestyle.</title>
        <authorList>
            <person name="Aranda M."/>
            <person name="Li Y."/>
            <person name="Liew Y.J."/>
            <person name="Baumgarten S."/>
            <person name="Simakov O."/>
            <person name="Wilson M."/>
            <person name="Piel J."/>
            <person name="Ashoor H."/>
            <person name="Bougouffa S."/>
            <person name="Bajic V.B."/>
            <person name="Ryu T."/>
            <person name="Ravasi T."/>
            <person name="Bayer T."/>
            <person name="Micklem G."/>
            <person name="Kim H."/>
            <person name="Bhak J."/>
            <person name="Lajeunesse T.C."/>
            <person name="Voolstra C.R."/>
        </authorList>
    </citation>
    <scope>NUCLEOTIDE SEQUENCE [LARGE SCALE GENOMIC DNA]</scope>
    <source>
        <strain evidence="2 3">CCMP2467</strain>
    </source>
</reference>
<accession>A0A1Q9F1A1</accession>
<dbReference type="InterPro" id="IPR035979">
    <property type="entry name" value="RBD_domain_sf"/>
</dbReference>
<protein>
    <submittedName>
        <fullName evidence="2">Uncharacterized protein</fullName>
    </submittedName>
</protein>
<name>A0A1Q9F1A1_SYMMI</name>
<gene>
    <name evidence="2" type="ORF">AK812_SmicGene2508</name>
</gene>